<evidence type="ECO:0000313" key="1">
    <source>
        <dbReference type="EMBL" id="NDO67487.1"/>
    </source>
</evidence>
<dbReference type="EMBL" id="VIRB01000024">
    <property type="protein sequence ID" value="NDO67487.1"/>
    <property type="molecule type" value="Genomic_DNA"/>
</dbReference>
<sequence length="87" mass="10075">MTRNITENPLINNVLYKQVAQKEDVVENTTQQEKAAGLSQMQKRYDIIEYQDNEGSAGIYELKKIKAGDRRSDLIIPKMKILMYLII</sequence>
<name>A0A9X5C4E1_9FIRM</name>
<gene>
    <name evidence="1" type="ORF">FMM80_01590</name>
</gene>
<organism evidence="1 2">
    <name type="scientific">Schaedlerella arabinosiphila</name>
    <dbReference type="NCBI Taxonomy" id="2044587"/>
    <lineage>
        <taxon>Bacteria</taxon>
        <taxon>Bacillati</taxon>
        <taxon>Bacillota</taxon>
        <taxon>Clostridia</taxon>
        <taxon>Lachnospirales</taxon>
        <taxon>Lachnospiraceae</taxon>
        <taxon>Schaedlerella</taxon>
    </lineage>
</organism>
<dbReference type="Proteomes" id="UP000474104">
    <property type="component" value="Unassembled WGS sequence"/>
</dbReference>
<dbReference type="AlphaFoldDB" id="A0A9X5C4E1"/>
<dbReference type="RefSeq" id="WP_004068810.1">
    <property type="nucleotide sequence ID" value="NZ_VIRB01000024.1"/>
</dbReference>
<dbReference type="OrthoDB" id="2074863at2"/>
<evidence type="ECO:0000313" key="2">
    <source>
        <dbReference type="Proteomes" id="UP000474104"/>
    </source>
</evidence>
<reference evidence="1 2" key="1">
    <citation type="submission" date="2019-07" db="EMBL/GenBank/DDBJ databases">
        <title>Draft genome sequences of 15 bacterial species constituting the stable defined intestinal microbiota of the GM15 gnotobiotic mouse model.</title>
        <authorList>
            <person name="Elie C."/>
            <person name="Mathieu A."/>
            <person name="Saliou A."/>
            <person name="Darnaud M."/>
            <person name="Leulier F."/>
            <person name="Tamellini A."/>
        </authorList>
    </citation>
    <scope>NUCLEOTIDE SEQUENCE [LARGE SCALE GENOMIC DNA]</scope>
    <source>
        <strain evidence="2">ASF 502</strain>
    </source>
</reference>
<protein>
    <submittedName>
        <fullName evidence="1">Uncharacterized protein</fullName>
    </submittedName>
</protein>
<accession>A0A9X5C4E1</accession>
<comment type="caution">
    <text evidence="1">The sequence shown here is derived from an EMBL/GenBank/DDBJ whole genome shotgun (WGS) entry which is preliminary data.</text>
</comment>
<proteinExistence type="predicted"/>